<name>A0A1F4TR98_UNCSA</name>
<evidence type="ECO:0000313" key="1">
    <source>
        <dbReference type="EMBL" id="OGC35060.1"/>
    </source>
</evidence>
<dbReference type="EMBL" id="MEUI01000009">
    <property type="protein sequence ID" value="OGC35060.1"/>
    <property type="molecule type" value="Genomic_DNA"/>
</dbReference>
<organism evidence="1 2">
    <name type="scientific">candidate division WOR-1 bacterium RIFOXYC2_FULL_41_25</name>
    <dbReference type="NCBI Taxonomy" id="1802586"/>
    <lineage>
        <taxon>Bacteria</taxon>
        <taxon>Bacillati</taxon>
        <taxon>Saganbacteria</taxon>
    </lineage>
</organism>
<comment type="caution">
    <text evidence="1">The sequence shown here is derived from an EMBL/GenBank/DDBJ whole genome shotgun (WGS) entry which is preliminary data.</text>
</comment>
<proteinExistence type="predicted"/>
<accession>A0A1F4TR98</accession>
<evidence type="ECO:0000313" key="2">
    <source>
        <dbReference type="Proteomes" id="UP000177309"/>
    </source>
</evidence>
<sequence>MSKFKKAIIIVLTGLILFSATSAFAWNVIVYLPLIETVHDIYVGMQESIQCTWKGACTKFYRQVDGRTDIYYNVDDLIAHFREYEDSYGFRASSPPINAVASLGERKLNDGARMASASGTRTEYSFENTLEPHWHKFAKGDLIFNAGTHKSNQVLEFISNWTHVGMKYDGAYMVYDSIPGRGNGVGVRRVQESFGKGYAYAIKKVQGPSQIAISVAVEHSKWKYNNQPYCPPYFSAIFERENFIRSWADKNDVSNIHCAKLVWLTFKLAGVDLDSNRTISNIFKNFHETFDDLGFLVEQAWVGVSPDDIYYSKHLGMDQYLIGRLAGKYSDLPHITP</sequence>
<dbReference type="Proteomes" id="UP000177309">
    <property type="component" value="Unassembled WGS sequence"/>
</dbReference>
<gene>
    <name evidence="1" type="ORF">A2462_05815</name>
</gene>
<dbReference type="AlphaFoldDB" id="A0A1F4TR98"/>
<dbReference type="SUPFAM" id="SSF54001">
    <property type="entry name" value="Cysteine proteinases"/>
    <property type="match status" value="1"/>
</dbReference>
<dbReference type="Gene3D" id="3.90.1720.10">
    <property type="entry name" value="endopeptidase domain like (from Nostoc punctiforme)"/>
    <property type="match status" value="1"/>
</dbReference>
<protein>
    <submittedName>
        <fullName evidence="1">Uncharacterized protein</fullName>
    </submittedName>
</protein>
<dbReference type="InterPro" id="IPR038765">
    <property type="entry name" value="Papain-like_cys_pep_sf"/>
</dbReference>
<reference evidence="1 2" key="1">
    <citation type="journal article" date="2016" name="Nat. Commun.">
        <title>Thousands of microbial genomes shed light on interconnected biogeochemical processes in an aquifer system.</title>
        <authorList>
            <person name="Anantharaman K."/>
            <person name="Brown C.T."/>
            <person name="Hug L.A."/>
            <person name="Sharon I."/>
            <person name="Castelle C.J."/>
            <person name="Probst A.J."/>
            <person name="Thomas B.C."/>
            <person name="Singh A."/>
            <person name="Wilkins M.J."/>
            <person name="Karaoz U."/>
            <person name="Brodie E.L."/>
            <person name="Williams K.H."/>
            <person name="Hubbard S.S."/>
            <person name="Banfield J.F."/>
        </authorList>
    </citation>
    <scope>NUCLEOTIDE SEQUENCE [LARGE SCALE GENOMIC DNA]</scope>
</reference>